<evidence type="ECO:0000259" key="6">
    <source>
        <dbReference type="PROSITE" id="PS50979"/>
    </source>
</evidence>
<dbReference type="AlphaFoldDB" id="A0A7C4HDQ7"/>
<dbReference type="SUPFAM" id="SSF51246">
    <property type="entry name" value="Rudiment single hybrid motif"/>
    <property type="match status" value="1"/>
</dbReference>
<keyword evidence="3 4" id="KW-0067">ATP-binding</keyword>
<evidence type="ECO:0000313" key="7">
    <source>
        <dbReference type="EMBL" id="HGM58511.1"/>
    </source>
</evidence>
<dbReference type="GO" id="GO:0005524">
    <property type="term" value="F:ATP binding"/>
    <property type="evidence" value="ECO:0007669"/>
    <property type="project" value="UniProtKB-UniRule"/>
</dbReference>
<dbReference type="GO" id="GO:0046872">
    <property type="term" value="F:metal ion binding"/>
    <property type="evidence" value="ECO:0007669"/>
    <property type="project" value="InterPro"/>
</dbReference>
<dbReference type="GO" id="GO:0016874">
    <property type="term" value="F:ligase activity"/>
    <property type="evidence" value="ECO:0007669"/>
    <property type="project" value="UniProtKB-KW"/>
</dbReference>
<accession>A0A7C4HDQ7</accession>
<dbReference type="PANTHER" id="PTHR45007">
    <property type="entry name" value="CARBOXYLASE, PUTATIVE (AFU_ORTHOLOGUE AFUA_5G07570)-RELATED"/>
    <property type="match status" value="1"/>
</dbReference>
<dbReference type="PROSITE" id="PS50979">
    <property type="entry name" value="BC"/>
    <property type="match status" value="1"/>
</dbReference>
<dbReference type="InterPro" id="IPR011761">
    <property type="entry name" value="ATP-grasp"/>
</dbReference>
<evidence type="ECO:0000259" key="5">
    <source>
        <dbReference type="PROSITE" id="PS50975"/>
    </source>
</evidence>
<dbReference type="PROSITE" id="PS50975">
    <property type="entry name" value="ATP_GRASP"/>
    <property type="match status" value="1"/>
</dbReference>
<evidence type="ECO:0008006" key="8">
    <source>
        <dbReference type="Google" id="ProtNLM"/>
    </source>
</evidence>
<dbReference type="SUPFAM" id="SSF56059">
    <property type="entry name" value="Glutathione synthetase ATP-binding domain-like"/>
    <property type="match status" value="1"/>
</dbReference>
<dbReference type="InterPro" id="IPR016185">
    <property type="entry name" value="PreATP-grasp_dom_sf"/>
</dbReference>
<reference evidence="7" key="1">
    <citation type="journal article" date="2020" name="mSystems">
        <title>Genome- and Community-Level Interaction Insights into Carbon Utilization and Element Cycling Functions of Hydrothermarchaeota in Hydrothermal Sediment.</title>
        <authorList>
            <person name="Zhou Z."/>
            <person name="Liu Y."/>
            <person name="Xu W."/>
            <person name="Pan J."/>
            <person name="Luo Z.H."/>
            <person name="Li M."/>
        </authorList>
    </citation>
    <scope>NUCLEOTIDE SEQUENCE [LARGE SCALE GENOMIC DNA]</scope>
    <source>
        <strain evidence="7">SpSt-642</strain>
    </source>
</reference>
<sequence length="500" mass="58089">MTIRILVVDTGESALRIARSIVEMGYIPVGLYTYNNSCNRRKLFKYDVKIPDLNDYNGILKIAEDYGVDAIYPGPSFLSEDISFARIVVERGFTLINTPVNLLEKMRNRVFIKKLFKEYDLPVCNWSVVKDVDEVLNFTREHGFAVIVRSIYGGLTSVLIDEKSVRDFFDKIKTETVDKIPKEFIVEAVGNGFKYIEIQLISDGSNVIHLYDRDISILFNNRVIVCEAPSHIVNNEVRKRYLNQAVDFVKNTGFIGVCSIGLVYSIRDGSYYFVDFTPRLKREHYVSEMITGIDIVKKQLSIVFEKKLDIKQDNVSPSGCSIGVFIDTYNPFKKKYSSGIIRYYSEPHGMGIRIESIIDNNVEINPEFRDFLSSVTVCGFNRYEAIHRLENALNQYVIHGIDTNIPFIKSIISHPVFRKGYYTIDFIDRNWFDLMNEIKNMERLHAILLLSVLETSGRRIDMKSIKNRIISTERYDSRISSIKRKAWFYWIRLRRRVSRK</sequence>
<gene>
    <name evidence="7" type="ORF">ENU14_02845</name>
</gene>
<feature type="domain" description="ATP-grasp" evidence="5">
    <location>
        <begin position="113"/>
        <end position="304"/>
    </location>
</feature>
<dbReference type="InterPro" id="IPR011764">
    <property type="entry name" value="Biotin_carboxylation_dom"/>
</dbReference>
<dbReference type="InterPro" id="IPR011054">
    <property type="entry name" value="Rudment_hybrid_motif"/>
</dbReference>
<evidence type="ECO:0000256" key="2">
    <source>
        <dbReference type="ARBA" id="ARBA00022741"/>
    </source>
</evidence>
<dbReference type="Pfam" id="PF00289">
    <property type="entry name" value="Biotin_carb_N"/>
    <property type="match status" value="1"/>
</dbReference>
<organism evidence="7">
    <name type="scientific">Staphylothermus marinus</name>
    <dbReference type="NCBI Taxonomy" id="2280"/>
    <lineage>
        <taxon>Archaea</taxon>
        <taxon>Thermoproteota</taxon>
        <taxon>Thermoprotei</taxon>
        <taxon>Desulfurococcales</taxon>
        <taxon>Desulfurococcaceae</taxon>
        <taxon>Staphylothermus</taxon>
    </lineage>
</organism>
<keyword evidence="2 4" id="KW-0547">Nucleotide-binding</keyword>
<evidence type="ECO:0000256" key="3">
    <source>
        <dbReference type="ARBA" id="ARBA00022840"/>
    </source>
</evidence>
<evidence type="ECO:0000256" key="1">
    <source>
        <dbReference type="ARBA" id="ARBA00022598"/>
    </source>
</evidence>
<dbReference type="SUPFAM" id="SSF52440">
    <property type="entry name" value="PreATP-grasp domain"/>
    <property type="match status" value="1"/>
</dbReference>
<dbReference type="PANTHER" id="PTHR45007:SF1">
    <property type="entry name" value="CARBOXYLASE, PUTATIVE (AFU_ORTHOLOGUE AFUA_5G07570)-RELATED"/>
    <property type="match status" value="1"/>
</dbReference>
<dbReference type="InterPro" id="IPR005481">
    <property type="entry name" value="BC-like_N"/>
</dbReference>
<dbReference type="SMART" id="SM00878">
    <property type="entry name" value="Biotin_carb_C"/>
    <property type="match status" value="1"/>
</dbReference>
<comment type="caution">
    <text evidence="7">The sequence shown here is derived from an EMBL/GenBank/DDBJ whole genome shotgun (WGS) entry which is preliminary data.</text>
</comment>
<name>A0A7C4HDQ7_STAMA</name>
<protein>
    <recommendedName>
        <fullName evidence="8">ATP-grasp domain-containing protein</fullName>
    </recommendedName>
</protein>
<proteinExistence type="predicted"/>
<dbReference type="InterPro" id="IPR005479">
    <property type="entry name" value="CPAse_ATP-bd"/>
</dbReference>
<dbReference type="Gene3D" id="3.30.470.20">
    <property type="entry name" value="ATP-grasp fold, B domain"/>
    <property type="match status" value="1"/>
</dbReference>
<evidence type="ECO:0000256" key="4">
    <source>
        <dbReference type="PROSITE-ProRule" id="PRU00409"/>
    </source>
</evidence>
<dbReference type="Pfam" id="PF02786">
    <property type="entry name" value="CPSase_L_D2"/>
    <property type="match status" value="1"/>
</dbReference>
<dbReference type="Pfam" id="PF02785">
    <property type="entry name" value="Biotin_carb_C"/>
    <property type="match status" value="1"/>
</dbReference>
<feature type="domain" description="Biotin carboxylation" evidence="6">
    <location>
        <begin position="1"/>
        <end position="432"/>
    </location>
</feature>
<dbReference type="EMBL" id="DTBJ01000020">
    <property type="protein sequence ID" value="HGM58511.1"/>
    <property type="molecule type" value="Genomic_DNA"/>
</dbReference>
<keyword evidence="1" id="KW-0436">Ligase</keyword>
<dbReference type="InterPro" id="IPR005482">
    <property type="entry name" value="Biotin_COase_C"/>
</dbReference>